<name>A0AAV7F0W5_ARIFI</name>
<dbReference type="PANTHER" id="PTHR46033:SF8">
    <property type="entry name" value="PROTEIN MAINTENANCE OF MERISTEMS-LIKE"/>
    <property type="match status" value="1"/>
</dbReference>
<evidence type="ECO:0000259" key="3">
    <source>
        <dbReference type="Pfam" id="PF10536"/>
    </source>
</evidence>
<evidence type="ECO:0000313" key="4">
    <source>
        <dbReference type="EMBL" id="KAG9453168.1"/>
    </source>
</evidence>
<feature type="region of interest" description="Disordered" evidence="1">
    <location>
        <begin position="458"/>
        <end position="479"/>
    </location>
</feature>
<dbReference type="Pfam" id="PF10536">
    <property type="entry name" value="PMD"/>
    <property type="match status" value="1"/>
</dbReference>
<dbReference type="Proteomes" id="UP000825729">
    <property type="component" value="Unassembled WGS sequence"/>
</dbReference>
<evidence type="ECO:0000256" key="2">
    <source>
        <dbReference type="SAM" id="Phobius"/>
    </source>
</evidence>
<keyword evidence="5" id="KW-1185">Reference proteome</keyword>
<proteinExistence type="predicted"/>
<gene>
    <name evidence="4" type="ORF">H6P81_006072</name>
</gene>
<protein>
    <recommendedName>
        <fullName evidence="3">Aminotransferase-like plant mobile domain-containing protein</fullName>
    </recommendedName>
</protein>
<keyword evidence="2" id="KW-1133">Transmembrane helix</keyword>
<dbReference type="InterPro" id="IPR019557">
    <property type="entry name" value="AminoTfrase-like_pln_mobile"/>
</dbReference>
<sequence>MPPRTFFVGGIQMPPIILSFKKFGDTLASSVSPTRALTEVVKVDHLGGGGIAMPPNLCIGGIGMPPLRLFIRARRYSFSSSFFLPNRTCAQKNVFPLSFRLYFHRIEAANQRLEAVRTQIVYFSRGSSCFRWKSKLFFHMAYLTLFEDFEDAGRYSWAAATLAFLYRELAKACRTGVVGIVGCLTLMQIVFVYAVVGGERLHLGRPTLLEEPETTGWPFRWNVRPDECHQTQWKPGAIQTTSWTTSRAMSRTRISCGVYTAICVEGRRVRLSRTPLICFEIAELHVPRSKVMLQFGLEQVTPPEDVEHVTRISERPKWGEDWRYTTVITSPVGGGGGVCCYGQPGTHPRHAPKGLYEVVFGGYSTIHSTSTDRASHGTWLSVSTIGQPYTHHPRLTLAGDWTRSCRSVLHRLPLLEGARRRRCVTCFGEPSHVVEPARRELHGKSSCKASAYSSRTTTSCRGLGRGSSRTRAYGARSST</sequence>
<dbReference type="EMBL" id="JAINDJ010000003">
    <property type="protein sequence ID" value="KAG9453168.1"/>
    <property type="molecule type" value="Genomic_DNA"/>
</dbReference>
<dbReference type="PANTHER" id="PTHR46033">
    <property type="entry name" value="PROTEIN MAIN-LIKE 2"/>
    <property type="match status" value="1"/>
</dbReference>
<feature type="domain" description="Aminotransferase-like plant mobile" evidence="3">
    <location>
        <begin position="129"/>
        <end position="311"/>
    </location>
</feature>
<evidence type="ECO:0000256" key="1">
    <source>
        <dbReference type="SAM" id="MobiDB-lite"/>
    </source>
</evidence>
<keyword evidence="2" id="KW-0472">Membrane</keyword>
<organism evidence="4 5">
    <name type="scientific">Aristolochia fimbriata</name>
    <name type="common">White veined hardy Dutchman's pipe vine</name>
    <dbReference type="NCBI Taxonomy" id="158543"/>
    <lineage>
        <taxon>Eukaryota</taxon>
        <taxon>Viridiplantae</taxon>
        <taxon>Streptophyta</taxon>
        <taxon>Embryophyta</taxon>
        <taxon>Tracheophyta</taxon>
        <taxon>Spermatophyta</taxon>
        <taxon>Magnoliopsida</taxon>
        <taxon>Magnoliidae</taxon>
        <taxon>Piperales</taxon>
        <taxon>Aristolochiaceae</taxon>
        <taxon>Aristolochia</taxon>
    </lineage>
</organism>
<dbReference type="AlphaFoldDB" id="A0AAV7F0W5"/>
<comment type="caution">
    <text evidence="4">The sequence shown here is derived from an EMBL/GenBank/DDBJ whole genome shotgun (WGS) entry which is preliminary data.</text>
</comment>
<accession>A0AAV7F0W5</accession>
<reference evidence="4 5" key="1">
    <citation type="submission" date="2021-07" db="EMBL/GenBank/DDBJ databases">
        <title>The Aristolochia fimbriata genome: insights into angiosperm evolution, floral development and chemical biosynthesis.</title>
        <authorList>
            <person name="Jiao Y."/>
        </authorList>
    </citation>
    <scope>NUCLEOTIDE SEQUENCE [LARGE SCALE GENOMIC DNA]</scope>
    <source>
        <strain evidence="4">IBCAS-2021</strain>
        <tissue evidence="4">Leaf</tissue>
    </source>
</reference>
<evidence type="ECO:0000313" key="5">
    <source>
        <dbReference type="Proteomes" id="UP000825729"/>
    </source>
</evidence>
<keyword evidence="2" id="KW-0812">Transmembrane</keyword>
<dbReference type="InterPro" id="IPR044824">
    <property type="entry name" value="MAIN-like"/>
</dbReference>
<feature type="transmembrane region" description="Helical" evidence="2">
    <location>
        <begin position="176"/>
        <end position="196"/>
    </location>
</feature>
<dbReference type="GO" id="GO:0010073">
    <property type="term" value="P:meristem maintenance"/>
    <property type="evidence" value="ECO:0007669"/>
    <property type="project" value="InterPro"/>
</dbReference>